<feature type="chain" id="PRO_5038392784" evidence="2">
    <location>
        <begin position="33"/>
        <end position="251"/>
    </location>
</feature>
<reference evidence="3 4" key="1">
    <citation type="submission" date="2019-10" db="EMBL/GenBank/DDBJ databases">
        <title>Nocardia macrotermitis sp. nov. and Nocardia aurantia sp. nov., isolated from the gut of fungus growing-termite Macrotermes natalensis.</title>
        <authorList>
            <person name="Benndorf R."/>
            <person name="Schwitalla J."/>
            <person name="Martin K."/>
            <person name="De Beer W."/>
            <person name="Kaster A.-K."/>
            <person name="Vollmers J."/>
            <person name="Poulsen M."/>
            <person name="Beemelmanns C."/>
        </authorList>
    </citation>
    <scope>NUCLEOTIDE SEQUENCE [LARGE SCALE GENOMIC DNA]</scope>
    <source>
        <strain evidence="3 4">RB20</strain>
    </source>
</reference>
<dbReference type="Proteomes" id="UP000438448">
    <property type="component" value="Unassembled WGS sequence"/>
</dbReference>
<evidence type="ECO:0000256" key="1">
    <source>
        <dbReference type="SAM" id="MobiDB-lite"/>
    </source>
</evidence>
<gene>
    <name evidence="3" type="ORF">NRB20_67190</name>
</gene>
<feature type="signal peptide" evidence="2">
    <location>
        <begin position="1"/>
        <end position="32"/>
    </location>
</feature>
<name>A0A7K0DD55_9NOCA</name>
<feature type="region of interest" description="Disordered" evidence="1">
    <location>
        <begin position="228"/>
        <end position="251"/>
    </location>
</feature>
<sequence>MAARHRARSTKRPGRGGSLMVMAAVLTSGALAQAGTASAAASKSPTATSRNDMSGKRAVPDGALPPVDTSRLHVPTALAPPVAPIQAPDGTLRIGSAQIGRPDWVDPKLAEGINDSFAQQEATLAQGFDSVGFDPARSDRMAGDAMVGSLAGNVTAGVVTSPLTSASAVVGAVAGLVAGVPFLPAGLVVMPVVGAVIGAAVIAVPAAVVGSGIGAGIGALEGALAPATAPANSHPAADQHAPHVNQPARTA</sequence>
<evidence type="ECO:0000313" key="3">
    <source>
        <dbReference type="EMBL" id="MQY23588.1"/>
    </source>
</evidence>
<accession>A0A7K0DD55</accession>
<dbReference type="EMBL" id="WEGK01000021">
    <property type="protein sequence ID" value="MQY23588.1"/>
    <property type="molecule type" value="Genomic_DNA"/>
</dbReference>
<organism evidence="3 4">
    <name type="scientific">Nocardia macrotermitis</name>
    <dbReference type="NCBI Taxonomy" id="2585198"/>
    <lineage>
        <taxon>Bacteria</taxon>
        <taxon>Bacillati</taxon>
        <taxon>Actinomycetota</taxon>
        <taxon>Actinomycetes</taxon>
        <taxon>Mycobacteriales</taxon>
        <taxon>Nocardiaceae</taxon>
        <taxon>Nocardia</taxon>
    </lineage>
</organism>
<keyword evidence="4" id="KW-1185">Reference proteome</keyword>
<feature type="region of interest" description="Disordered" evidence="1">
    <location>
        <begin position="35"/>
        <end position="70"/>
    </location>
</feature>
<proteinExistence type="predicted"/>
<evidence type="ECO:0000313" key="4">
    <source>
        <dbReference type="Proteomes" id="UP000438448"/>
    </source>
</evidence>
<comment type="caution">
    <text evidence="3">The sequence shown here is derived from an EMBL/GenBank/DDBJ whole genome shotgun (WGS) entry which is preliminary data.</text>
</comment>
<protein>
    <submittedName>
        <fullName evidence="3">Uncharacterized protein</fullName>
    </submittedName>
</protein>
<evidence type="ECO:0000256" key="2">
    <source>
        <dbReference type="SAM" id="SignalP"/>
    </source>
</evidence>
<dbReference type="AlphaFoldDB" id="A0A7K0DD55"/>
<feature type="compositionally biased region" description="Low complexity" evidence="1">
    <location>
        <begin position="35"/>
        <end position="49"/>
    </location>
</feature>
<keyword evidence="2" id="KW-0732">Signal</keyword>